<dbReference type="OrthoDB" id="411145at2759"/>
<feature type="binding site" evidence="6">
    <location>
        <position position="151"/>
    </location>
    <ligand>
        <name>Mg(2+)</name>
        <dbReference type="ChEBI" id="CHEBI:18420"/>
        <label>1</label>
        <note>catalytic</note>
    </ligand>
</feature>
<dbReference type="Gene3D" id="3.40.190.80">
    <property type="match status" value="1"/>
</dbReference>
<dbReference type="RefSeq" id="XP_068351813.1">
    <property type="nucleotide sequence ID" value="XM_068509916.1"/>
</dbReference>
<dbReference type="GO" id="GO:0008441">
    <property type="term" value="F:3'(2'),5'-bisphosphate nucleotidase activity"/>
    <property type="evidence" value="ECO:0007669"/>
    <property type="project" value="TreeGrafter"/>
</dbReference>
<dbReference type="GeneID" id="94844620"/>
<evidence type="ECO:0000256" key="1">
    <source>
        <dbReference type="ARBA" id="ARBA00001946"/>
    </source>
</evidence>
<dbReference type="Gene3D" id="3.30.540.10">
    <property type="entry name" value="Fructose-1,6-Bisphosphatase, subunit A, domain 1"/>
    <property type="match status" value="1"/>
</dbReference>
<evidence type="ECO:0000256" key="4">
    <source>
        <dbReference type="ARBA" id="ARBA00022801"/>
    </source>
</evidence>
<dbReference type="PANTHER" id="PTHR43200:SF6">
    <property type="entry name" value="3'(2'),5'-BISPHOSPHATE NUCLEOTIDASE"/>
    <property type="match status" value="1"/>
</dbReference>
<dbReference type="VEuPathDB" id="TrichDB:TRFO_34858"/>
<reference evidence="7" key="1">
    <citation type="submission" date="2016-10" db="EMBL/GenBank/DDBJ databases">
        <authorList>
            <person name="Benchimol M."/>
            <person name="Almeida L.G."/>
            <person name="Vasconcelos A.T."/>
            <person name="Perreira-Neves A."/>
            <person name="Rosa I.A."/>
            <person name="Tasca T."/>
            <person name="Bogo M.R."/>
            <person name="de Souza W."/>
        </authorList>
    </citation>
    <scope>NUCLEOTIDE SEQUENCE [LARGE SCALE GENOMIC DNA]</scope>
    <source>
        <strain evidence="7">K</strain>
    </source>
</reference>
<dbReference type="AlphaFoldDB" id="A0A1J4JN41"/>
<evidence type="ECO:0000256" key="3">
    <source>
        <dbReference type="ARBA" id="ARBA00022723"/>
    </source>
</evidence>
<accession>A0A1J4JN41</accession>
<feature type="binding site" evidence="6">
    <location>
        <position position="152"/>
    </location>
    <ligand>
        <name>Mg(2+)</name>
        <dbReference type="ChEBI" id="CHEBI:18420"/>
        <label>1</label>
        <note>catalytic</note>
    </ligand>
</feature>
<dbReference type="Pfam" id="PF00459">
    <property type="entry name" value="Inositol_P"/>
    <property type="match status" value="1"/>
</dbReference>
<keyword evidence="5 6" id="KW-0460">Magnesium</keyword>
<evidence type="ECO:0000256" key="6">
    <source>
        <dbReference type="PIRSR" id="PIRSR600760-2"/>
    </source>
</evidence>
<name>A0A1J4JN41_9EUKA</name>
<keyword evidence="4" id="KW-0378">Hydrolase</keyword>
<proteinExistence type="inferred from homology"/>
<comment type="cofactor">
    <cofactor evidence="1 6">
        <name>Mg(2+)</name>
        <dbReference type="ChEBI" id="CHEBI:18420"/>
    </cofactor>
</comment>
<evidence type="ECO:0000256" key="5">
    <source>
        <dbReference type="ARBA" id="ARBA00022842"/>
    </source>
</evidence>
<dbReference type="PRINTS" id="PR00377">
    <property type="entry name" value="IMPHPHTASES"/>
</dbReference>
<feature type="binding site" evidence="6">
    <location>
        <position position="100"/>
    </location>
    <ligand>
        <name>Mg(2+)</name>
        <dbReference type="ChEBI" id="CHEBI:18420"/>
        <label>1</label>
        <note>catalytic</note>
    </ligand>
</feature>
<comment type="similarity">
    <text evidence="2">Belongs to the inositol monophosphatase superfamily.</text>
</comment>
<evidence type="ECO:0000313" key="7">
    <source>
        <dbReference type="EMBL" id="OHS98676.1"/>
    </source>
</evidence>
<evidence type="ECO:0000313" key="8">
    <source>
        <dbReference type="Proteomes" id="UP000179807"/>
    </source>
</evidence>
<organism evidence="7 8">
    <name type="scientific">Tritrichomonas foetus</name>
    <dbReference type="NCBI Taxonomy" id="1144522"/>
    <lineage>
        <taxon>Eukaryota</taxon>
        <taxon>Metamonada</taxon>
        <taxon>Parabasalia</taxon>
        <taxon>Tritrichomonadida</taxon>
        <taxon>Tritrichomonadidae</taxon>
        <taxon>Tritrichomonas</taxon>
    </lineage>
</organism>
<keyword evidence="3 6" id="KW-0479">Metal-binding</keyword>
<dbReference type="InterPro" id="IPR020583">
    <property type="entry name" value="Inositol_monoP_metal-BS"/>
</dbReference>
<feature type="binding site" evidence="6">
    <location>
        <position position="308"/>
    </location>
    <ligand>
        <name>Mg(2+)</name>
        <dbReference type="ChEBI" id="CHEBI:18420"/>
        <label>1</label>
        <note>catalytic</note>
    </ligand>
</feature>
<sequence length="375" mass="42542">MCKIYDHTCNFFNLFKISHLTLMSRISMEVFGEYQKEIEVMYDIIHELVHKSLEIYHSLRQEQVKIKRDGSVVSICDFAFQMLIMHHVHKFFKDDKFLGEEEFNGISDEFLQKVAELIPKDIDINVLLEEQKHTIRHITNDMNRVWVVDPIDGTAGFTTNGQYAIATALLVNRETVLSVTAWPGHNQKYTNLPFGGPAIFCCAKGRGAFAIDMEKNIYPVHLPYKDPSQIDQGFPVDPVNIDHSKIKNALLFSDATGNMSPRYIRFMELMGIVDKIPIISMAKAFVLATGNAVLFPKSHKGEKIFVWDVAPVELFVREAGCYVTTADGKPVRCSEFGTIEGSEIGLIFSAYDEEKHKKACELFINSASDTKRSNV</sequence>
<dbReference type="PROSITE" id="PS00629">
    <property type="entry name" value="IMP_1"/>
    <property type="match status" value="1"/>
</dbReference>
<feature type="binding site" evidence="6">
    <location>
        <position position="149"/>
    </location>
    <ligand>
        <name>Mg(2+)</name>
        <dbReference type="ChEBI" id="CHEBI:18420"/>
        <label>1</label>
        <note>catalytic</note>
    </ligand>
</feature>
<keyword evidence="8" id="KW-1185">Reference proteome</keyword>
<gene>
    <name evidence="7" type="ORF">TRFO_34858</name>
</gene>
<protein>
    <submittedName>
        <fullName evidence="7">Inositol monophosphatase family protein</fullName>
    </submittedName>
</protein>
<dbReference type="InterPro" id="IPR051090">
    <property type="entry name" value="Inositol_monoP_superfamily"/>
</dbReference>
<dbReference type="EMBL" id="MLAK01001040">
    <property type="protein sequence ID" value="OHS98676.1"/>
    <property type="molecule type" value="Genomic_DNA"/>
</dbReference>
<dbReference type="SUPFAM" id="SSF56655">
    <property type="entry name" value="Carbohydrate phosphatase"/>
    <property type="match status" value="1"/>
</dbReference>
<dbReference type="GO" id="GO:0000103">
    <property type="term" value="P:sulfate assimilation"/>
    <property type="evidence" value="ECO:0007669"/>
    <property type="project" value="TreeGrafter"/>
</dbReference>
<dbReference type="InterPro" id="IPR000760">
    <property type="entry name" value="Inositol_monophosphatase-like"/>
</dbReference>
<comment type="caution">
    <text evidence="7">The sequence shown here is derived from an EMBL/GenBank/DDBJ whole genome shotgun (WGS) entry which is preliminary data.</text>
</comment>
<dbReference type="PANTHER" id="PTHR43200">
    <property type="entry name" value="PHOSPHATASE"/>
    <property type="match status" value="1"/>
</dbReference>
<dbReference type="GO" id="GO:0046872">
    <property type="term" value="F:metal ion binding"/>
    <property type="evidence" value="ECO:0007669"/>
    <property type="project" value="UniProtKB-KW"/>
</dbReference>
<dbReference type="Proteomes" id="UP000179807">
    <property type="component" value="Unassembled WGS sequence"/>
</dbReference>
<evidence type="ECO:0000256" key="2">
    <source>
        <dbReference type="ARBA" id="ARBA00009759"/>
    </source>
</evidence>